<evidence type="ECO:0000256" key="4">
    <source>
        <dbReference type="ARBA" id="ARBA00022989"/>
    </source>
</evidence>
<dbReference type="EMBL" id="JAPCHZ010000004">
    <property type="protein sequence ID" value="MCW4452360.1"/>
    <property type="molecule type" value="Genomic_DNA"/>
</dbReference>
<name>A0ABT3JPF1_9FLAO</name>
<accession>A0ABT3JPF1</accession>
<evidence type="ECO:0000313" key="7">
    <source>
        <dbReference type="EMBL" id="MCW4452360.1"/>
    </source>
</evidence>
<keyword evidence="3 6" id="KW-0812">Transmembrane</keyword>
<reference evidence="7 8" key="1">
    <citation type="submission" date="2022-10" db="EMBL/GenBank/DDBJ databases">
        <title>Kaistella sp. BT-6-1-3.</title>
        <authorList>
            <person name="Ai J."/>
            <person name="Deng Z."/>
        </authorList>
    </citation>
    <scope>NUCLEOTIDE SEQUENCE [LARGE SCALE GENOMIC DNA]</scope>
    <source>
        <strain evidence="7 8">BT6-1-3</strain>
    </source>
</reference>
<evidence type="ECO:0000256" key="5">
    <source>
        <dbReference type="ARBA" id="ARBA00023136"/>
    </source>
</evidence>
<comment type="subcellular location">
    <subcellularLocation>
        <location evidence="1">Membrane</location>
        <topology evidence="1">Multi-pass membrane protein</topology>
    </subcellularLocation>
</comment>
<dbReference type="RefSeq" id="WP_265144492.1">
    <property type="nucleotide sequence ID" value="NZ_JAPCHZ010000004.1"/>
</dbReference>
<keyword evidence="8" id="KW-1185">Reference proteome</keyword>
<keyword evidence="4 6" id="KW-1133">Transmembrane helix</keyword>
<feature type="transmembrane region" description="Helical" evidence="6">
    <location>
        <begin position="300"/>
        <end position="333"/>
    </location>
</feature>
<comment type="similarity">
    <text evidence="2">Belongs to the autoinducer-2 exporter (AI-2E) (TC 2.A.86) family.</text>
</comment>
<evidence type="ECO:0000256" key="6">
    <source>
        <dbReference type="SAM" id="Phobius"/>
    </source>
</evidence>
<feature type="transmembrane region" description="Helical" evidence="6">
    <location>
        <begin position="13"/>
        <end position="45"/>
    </location>
</feature>
<keyword evidence="5 6" id="KW-0472">Membrane</keyword>
<feature type="transmembrane region" description="Helical" evidence="6">
    <location>
        <begin position="65"/>
        <end position="88"/>
    </location>
</feature>
<comment type="caution">
    <text evidence="7">The sequence shown here is derived from an EMBL/GenBank/DDBJ whole genome shotgun (WGS) entry which is preliminary data.</text>
</comment>
<organism evidence="7 8">
    <name type="scientific">Kaistella yananensis</name>
    <dbReference type="NCBI Taxonomy" id="2989820"/>
    <lineage>
        <taxon>Bacteria</taxon>
        <taxon>Pseudomonadati</taxon>
        <taxon>Bacteroidota</taxon>
        <taxon>Flavobacteriia</taxon>
        <taxon>Flavobacteriales</taxon>
        <taxon>Weeksellaceae</taxon>
        <taxon>Chryseobacterium group</taxon>
        <taxon>Kaistella</taxon>
    </lineage>
</organism>
<evidence type="ECO:0000256" key="2">
    <source>
        <dbReference type="ARBA" id="ARBA00009773"/>
    </source>
</evidence>
<feature type="transmembrane region" description="Helical" evidence="6">
    <location>
        <begin position="147"/>
        <end position="167"/>
    </location>
</feature>
<dbReference type="Proteomes" id="UP001209107">
    <property type="component" value="Unassembled WGS sequence"/>
</dbReference>
<gene>
    <name evidence="7" type="ORF">OK344_09070</name>
</gene>
<dbReference type="Pfam" id="PF01594">
    <property type="entry name" value="AI-2E_transport"/>
    <property type="match status" value="1"/>
</dbReference>
<feature type="transmembrane region" description="Helical" evidence="6">
    <location>
        <begin position="229"/>
        <end position="251"/>
    </location>
</feature>
<evidence type="ECO:0000256" key="3">
    <source>
        <dbReference type="ARBA" id="ARBA00022692"/>
    </source>
</evidence>
<feature type="transmembrane region" description="Helical" evidence="6">
    <location>
        <begin position="195"/>
        <end position="223"/>
    </location>
</feature>
<feature type="transmembrane region" description="Helical" evidence="6">
    <location>
        <begin position="263"/>
        <end position="280"/>
    </location>
</feature>
<dbReference type="InterPro" id="IPR002549">
    <property type="entry name" value="AI-2E-like"/>
</dbReference>
<protein>
    <submittedName>
        <fullName evidence="7">AI-2E family transporter</fullName>
    </submittedName>
</protein>
<evidence type="ECO:0000313" key="8">
    <source>
        <dbReference type="Proteomes" id="UP001209107"/>
    </source>
</evidence>
<dbReference type="PANTHER" id="PTHR21716">
    <property type="entry name" value="TRANSMEMBRANE PROTEIN"/>
    <property type="match status" value="1"/>
</dbReference>
<dbReference type="PANTHER" id="PTHR21716:SF4">
    <property type="entry name" value="TRANSMEMBRANE PROTEIN 245"/>
    <property type="match status" value="1"/>
</dbReference>
<proteinExistence type="inferred from homology"/>
<sequence>MLKLFEKINVQKAILFLALLLVLIILVELKYFLSGLLGSITLYVLTRKFYLKLVEEKKRNKNLSIILIIFLIIITFAIPLWIILEILIPKINEFLSDREAILDKFNSIRVLIENNEFLKRFDLTFSDDKVLQLVNKVISYIPSTVQWVGQTFANIFTALFILYFMLINARTMEARFKELLPISKESKKFFMRENAALITSNAYGIPILGFAQGVIAMIGYSIFGIQNAIFWGLLTGAASIVPVLGTMFIYIPVCVYQIASGDVSGGLFLTLYCLVLVGGIDNILRFTLLKKMADIHPLITVFGVVLGLKIFGVMGLVFGPVMLSLPGILFKIFKIERSLSKKEKAENALEISESLQSTKIHD</sequence>
<evidence type="ECO:0000256" key="1">
    <source>
        <dbReference type="ARBA" id="ARBA00004141"/>
    </source>
</evidence>